<gene>
    <name evidence="1" type="ORF">CPELLU_LOCUS11675</name>
</gene>
<evidence type="ECO:0000313" key="1">
    <source>
        <dbReference type="EMBL" id="CAG8698238.1"/>
    </source>
</evidence>
<dbReference type="OrthoDB" id="2475088at2759"/>
<dbReference type="EMBL" id="CAJVQA010010570">
    <property type="protein sequence ID" value="CAG8698238.1"/>
    <property type="molecule type" value="Genomic_DNA"/>
</dbReference>
<evidence type="ECO:0000313" key="2">
    <source>
        <dbReference type="Proteomes" id="UP000789759"/>
    </source>
</evidence>
<proteinExistence type="predicted"/>
<dbReference type="Proteomes" id="UP000789759">
    <property type="component" value="Unassembled WGS sequence"/>
</dbReference>
<dbReference type="AlphaFoldDB" id="A0A9N9HNS5"/>
<organism evidence="1 2">
    <name type="scientific">Cetraspora pellucida</name>
    <dbReference type="NCBI Taxonomy" id="1433469"/>
    <lineage>
        <taxon>Eukaryota</taxon>
        <taxon>Fungi</taxon>
        <taxon>Fungi incertae sedis</taxon>
        <taxon>Mucoromycota</taxon>
        <taxon>Glomeromycotina</taxon>
        <taxon>Glomeromycetes</taxon>
        <taxon>Diversisporales</taxon>
        <taxon>Gigasporaceae</taxon>
        <taxon>Cetraspora</taxon>
    </lineage>
</organism>
<keyword evidence="2" id="KW-1185">Reference proteome</keyword>
<reference evidence="1" key="1">
    <citation type="submission" date="2021-06" db="EMBL/GenBank/DDBJ databases">
        <authorList>
            <person name="Kallberg Y."/>
            <person name="Tangrot J."/>
            <person name="Rosling A."/>
        </authorList>
    </citation>
    <scope>NUCLEOTIDE SEQUENCE</scope>
    <source>
        <strain evidence="1">FL966</strain>
    </source>
</reference>
<protein>
    <submittedName>
        <fullName evidence="1">231_t:CDS:1</fullName>
    </submittedName>
</protein>
<comment type="caution">
    <text evidence="1">The sequence shown here is derived from an EMBL/GenBank/DDBJ whole genome shotgun (WGS) entry which is preliminary data.</text>
</comment>
<accession>A0A9N9HNS5</accession>
<name>A0A9N9HNS5_9GLOM</name>
<sequence length="63" mass="7509">MTQIKTKQIECFHKIYMLYPMYVIAEDEKTHNKKSDKQDDGAFLEKLQQLVCCIKRCLLNIDL</sequence>